<name>A0A7D9K2H9_PARCT</name>
<evidence type="ECO:0000313" key="1">
    <source>
        <dbReference type="EMBL" id="CAB4040413.1"/>
    </source>
</evidence>
<dbReference type="EMBL" id="CACRXK020026749">
    <property type="protein sequence ID" value="CAB4040413.1"/>
    <property type="molecule type" value="Genomic_DNA"/>
</dbReference>
<reference evidence="1" key="1">
    <citation type="submission" date="2020-04" db="EMBL/GenBank/DDBJ databases">
        <authorList>
            <person name="Alioto T."/>
            <person name="Alioto T."/>
            <person name="Gomez Garrido J."/>
        </authorList>
    </citation>
    <scope>NUCLEOTIDE SEQUENCE</scope>
    <source>
        <strain evidence="1">A484AB</strain>
    </source>
</reference>
<dbReference type="AlphaFoldDB" id="A0A7D9K2H9"/>
<feature type="non-terminal residue" evidence="1">
    <location>
        <position position="1"/>
    </location>
</feature>
<keyword evidence="2" id="KW-1185">Reference proteome</keyword>
<sequence>EIASLSKDNKKDKAMVSLKVARKYLKMKANTGAEATIIPFKLYKELTKKPLQKIHQPLKGWLAVKAINPKGCVRLPTQYKGKEINFAFLEVDGDFTPLLSCDACLDLKFLSL</sequence>
<proteinExistence type="predicted"/>
<accession>A0A7D9K2H9</accession>
<dbReference type="Proteomes" id="UP001152795">
    <property type="component" value="Unassembled WGS sequence"/>
</dbReference>
<protein>
    <submittedName>
        <fullName evidence="1">Uncharacterized protein</fullName>
    </submittedName>
</protein>
<evidence type="ECO:0000313" key="2">
    <source>
        <dbReference type="Proteomes" id="UP001152795"/>
    </source>
</evidence>
<comment type="caution">
    <text evidence="1">The sequence shown here is derived from an EMBL/GenBank/DDBJ whole genome shotgun (WGS) entry which is preliminary data.</text>
</comment>
<gene>
    <name evidence="1" type="ORF">PACLA_8A030592</name>
</gene>
<organism evidence="1 2">
    <name type="scientific">Paramuricea clavata</name>
    <name type="common">Red gorgonian</name>
    <name type="synonym">Violescent sea-whip</name>
    <dbReference type="NCBI Taxonomy" id="317549"/>
    <lineage>
        <taxon>Eukaryota</taxon>
        <taxon>Metazoa</taxon>
        <taxon>Cnidaria</taxon>
        <taxon>Anthozoa</taxon>
        <taxon>Octocorallia</taxon>
        <taxon>Malacalcyonacea</taxon>
        <taxon>Plexauridae</taxon>
        <taxon>Paramuricea</taxon>
    </lineage>
</organism>